<sequence>MLVTIEGAVATLVLNRPDRLNALDLPLWRALGEAVAVLAGRLAEGEDLRCLVLRGAGGRAFAAGADIGEFATLRATAAQAQDYDRVMRRALDGVRAFPVPVIAAIEGACVGAGLELACMADLRLSNASGRFGVPINRIGVVMAYPEIGGLLRLAGPANTLEILLEGRVFGADEALRMGLVNRVVADGAFAAHLDETVSRLVRAAPGVNASHKAFVTRLLAEGPPPGEAEMAECYRFLETEDYREGVAAFLAKRPPVFKGR</sequence>
<dbReference type="EC" id="4.2.1.17" evidence="3"/>
<dbReference type="Gene3D" id="3.90.226.10">
    <property type="entry name" value="2-enoyl-CoA Hydratase, Chain A, domain 1"/>
    <property type="match status" value="1"/>
</dbReference>
<proteinExistence type="inferred from homology"/>
<dbReference type="PANTHER" id="PTHR11941:SF54">
    <property type="entry name" value="ENOYL-COA HYDRATASE, MITOCHONDRIAL"/>
    <property type="match status" value="1"/>
</dbReference>
<evidence type="ECO:0000256" key="1">
    <source>
        <dbReference type="ARBA" id="ARBA00005254"/>
    </source>
</evidence>
<dbReference type="PATRIC" id="fig|269796.9.peg.2612"/>
<dbReference type="GO" id="GO:0006635">
    <property type="term" value="P:fatty acid beta-oxidation"/>
    <property type="evidence" value="ECO:0007669"/>
    <property type="project" value="TreeGrafter"/>
</dbReference>
<accession>Q2RRD9</accession>
<protein>
    <submittedName>
        <fullName evidence="3">Enoyl-CoA hydratase / short chain enoyl-CoA hydratase</fullName>
        <ecNumber evidence="3">4.2.1.17</ecNumber>
    </submittedName>
</protein>
<dbReference type="STRING" id="269796.Rru_A2506"/>
<dbReference type="eggNOG" id="COG1024">
    <property type="taxonomic scope" value="Bacteria"/>
</dbReference>
<dbReference type="InterPro" id="IPR029045">
    <property type="entry name" value="ClpP/crotonase-like_dom_sf"/>
</dbReference>
<dbReference type="Pfam" id="PF00378">
    <property type="entry name" value="ECH_1"/>
    <property type="match status" value="1"/>
</dbReference>
<dbReference type="InterPro" id="IPR001753">
    <property type="entry name" value="Enoyl-CoA_hydra/iso"/>
</dbReference>
<dbReference type="EnsemblBacteria" id="ABC23306">
    <property type="protein sequence ID" value="ABC23306"/>
    <property type="gene ID" value="Rru_A2506"/>
</dbReference>
<gene>
    <name evidence="3" type="ordered locus">Rru_A2506</name>
</gene>
<reference evidence="3 4" key="1">
    <citation type="journal article" date="2011" name="Stand. Genomic Sci.">
        <title>Complete genome sequence of Rhodospirillum rubrum type strain (S1).</title>
        <authorList>
            <person name="Munk A.C."/>
            <person name="Copeland A."/>
            <person name="Lucas S."/>
            <person name="Lapidus A."/>
            <person name="Del Rio T.G."/>
            <person name="Barry K."/>
            <person name="Detter J.C."/>
            <person name="Hammon N."/>
            <person name="Israni S."/>
            <person name="Pitluck S."/>
            <person name="Brettin T."/>
            <person name="Bruce D."/>
            <person name="Han C."/>
            <person name="Tapia R."/>
            <person name="Gilna P."/>
            <person name="Schmutz J."/>
            <person name="Larimer F."/>
            <person name="Land M."/>
            <person name="Kyrpides N.C."/>
            <person name="Mavromatis K."/>
            <person name="Richardson P."/>
            <person name="Rohde M."/>
            <person name="Goker M."/>
            <person name="Klenk H.P."/>
            <person name="Zhang Y."/>
            <person name="Roberts G.P."/>
            <person name="Reslewic S."/>
            <person name="Schwartz D.C."/>
        </authorList>
    </citation>
    <scope>NUCLEOTIDE SEQUENCE [LARGE SCALE GENOMIC DNA]</scope>
    <source>
        <strain evidence="4">ATCC 11170 / ATH 1.1.1 / DSM 467 / LMG 4362 / NCIMB 8255 / S1</strain>
    </source>
</reference>
<organism evidence="3 4">
    <name type="scientific">Rhodospirillum rubrum (strain ATCC 11170 / ATH 1.1.1 / DSM 467 / LMG 4362 / NCIMB 8255 / S1)</name>
    <dbReference type="NCBI Taxonomy" id="269796"/>
    <lineage>
        <taxon>Bacteria</taxon>
        <taxon>Pseudomonadati</taxon>
        <taxon>Pseudomonadota</taxon>
        <taxon>Alphaproteobacteria</taxon>
        <taxon>Rhodospirillales</taxon>
        <taxon>Rhodospirillaceae</taxon>
        <taxon>Rhodospirillum</taxon>
    </lineage>
</organism>
<dbReference type="CDD" id="cd06558">
    <property type="entry name" value="crotonase-like"/>
    <property type="match status" value="1"/>
</dbReference>
<dbReference type="SUPFAM" id="SSF52096">
    <property type="entry name" value="ClpP/crotonase"/>
    <property type="match status" value="1"/>
</dbReference>
<dbReference type="Gene3D" id="1.10.12.10">
    <property type="entry name" value="Lyase 2-enoyl-coa Hydratase, Chain A, domain 2"/>
    <property type="match status" value="1"/>
</dbReference>
<dbReference type="EMBL" id="CP000230">
    <property type="protein sequence ID" value="ABC23306.1"/>
    <property type="molecule type" value="Genomic_DNA"/>
</dbReference>
<dbReference type="InterPro" id="IPR014748">
    <property type="entry name" value="Enoyl-CoA_hydra_C"/>
</dbReference>
<evidence type="ECO:0000256" key="2">
    <source>
        <dbReference type="ARBA" id="ARBA00023239"/>
    </source>
</evidence>
<dbReference type="GO" id="GO:0004300">
    <property type="term" value="F:enoyl-CoA hydratase activity"/>
    <property type="evidence" value="ECO:0007669"/>
    <property type="project" value="UniProtKB-EC"/>
</dbReference>
<comment type="similarity">
    <text evidence="1">Belongs to the enoyl-CoA hydratase/isomerase family.</text>
</comment>
<dbReference type="Proteomes" id="UP000001929">
    <property type="component" value="Chromosome"/>
</dbReference>
<evidence type="ECO:0000313" key="4">
    <source>
        <dbReference type="Proteomes" id="UP000001929"/>
    </source>
</evidence>
<name>Q2RRD9_RHORT</name>
<dbReference type="KEGG" id="rru:Rru_A2506"/>
<evidence type="ECO:0000313" key="3">
    <source>
        <dbReference type="EMBL" id="ABC23306.1"/>
    </source>
</evidence>
<dbReference type="HOGENOM" id="CLU_009834_7_3_5"/>
<dbReference type="AlphaFoldDB" id="Q2RRD9"/>
<dbReference type="PhylomeDB" id="Q2RRD9"/>
<keyword evidence="2 3" id="KW-0456">Lyase</keyword>
<keyword evidence="4" id="KW-1185">Reference proteome</keyword>
<dbReference type="PANTHER" id="PTHR11941">
    <property type="entry name" value="ENOYL-COA HYDRATASE-RELATED"/>
    <property type="match status" value="1"/>
</dbReference>